<protein>
    <submittedName>
        <fullName evidence="1">Uncharacterized protein</fullName>
    </submittedName>
</protein>
<evidence type="ECO:0000313" key="1">
    <source>
        <dbReference type="EMBL" id="KLJ12744.1"/>
    </source>
</evidence>
<comment type="caution">
    <text evidence="1">The sequence shown here is derived from an EMBL/GenBank/DDBJ whole genome shotgun (WGS) entry which is preliminary data.</text>
</comment>
<evidence type="ECO:0000313" key="2">
    <source>
        <dbReference type="Proteomes" id="UP000053573"/>
    </source>
</evidence>
<accession>A0A0H1BMH1</accession>
<gene>
    <name evidence="1" type="ORF">EMPG_12251</name>
</gene>
<reference evidence="2" key="1">
    <citation type="journal article" date="2015" name="PLoS Genet.">
        <title>The dynamic genome and transcriptome of the human fungal pathogen Blastomyces and close relative Emmonsia.</title>
        <authorList>
            <person name="Munoz J.F."/>
            <person name="Gauthier G.M."/>
            <person name="Desjardins C.A."/>
            <person name="Gallo J.E."/>
            <person name="Holder J."/>
            <person name="Sullivan T.D."/>
            <person name="Marty A.J."/>
            <person name="Carmen J.C."/>
            <person name="Chen Z."/>
            <person name="Ding L."/>
            <person name="Gujja S."/>
            <person name="Magrini V."/>
            <person name="Misas E."/>
            <person name="Mitreva M."/>
            <person name="Priest M."/>
            <person name="Saif S."/>
            <person name="Whiston E.A."/>
            <person name="Young S."/>
            <person name="Zeng Q."/>
            <person name="Goldman W.E."/>
            <person name="Mardis E.R."/>
            <person name="Taylor J.W."/>
            <person name="McEwen J.G."/>
            <person name="Clay O.K."/>
            <person name="Klein B.S."/>
            <person name="Cuomo C.A."/>
        </authorList>
    </citation>
    <scope>NUCLEOTIDE SEQUENCE [LARGE SCALE GENOMIC DNA]</scope>
    <source>
        <strain evidence="2">UAMH 139</strain>
    </source>
</reference>
<proteinExistence type="predicted"/>
<keyword evidence="2" id="KW-1185">Reference proteome</keyword>
<organism evidence="1 2">
    <name type="scientific">Blastomyces silverae</name>
    <dbReference type="NCBI Taxonomy" id="2060906"/>
    <lineage>
        <taxon>Eukaryota</taxon>
        <taxon>Fungi</taxon>
        <taxon>Dikarya</taxon>
        <taxon>Ascomycota</taxon>
        <taxon>Pezizomycotina</taxon>
        <taxon>Eurotiomycetes</taxon>
        <taxon>Eurotiomycetidae</taxon>
        <taxon>Onygenales</taxon>
        <taxon>Ajellomycetaceae</taxon>
        <taxon>Blastomyces</taxon>
    </lineage>
</organism>
<sequence length="57" mass="6672">MRFMAWTCWIRRRCCIGLNCGGSRGRLLFGTRGTRGGRRRGRWRSGGLSRILMRVRN</sequence>
<dbReference type="Proteomes" id="UP000053573">
    <property type="component" value="Unassembled WGS sequence"/>
</dbReference>
<dbReference type="AlphaFoldDB" id="A0A0H1BMH1"/>
<dbReference type="EMBL" id="LDEV01000710">
    <property type="protein sequence ID" value="KLJ12744.1"/>
    <property type="molecule type" value="Genomic_DNA"/>
</dbReference>
<name>A0A0H1BMH1_9EURO</name>